<dbReference type="OrthoDB" id="2105077at2759"/>
<dbReference type="EMBL" id="NBIV01000029">
    <property type="protein sequence ID" value="PXF47049.1"/>
    <property type="molecule type" value="Genomic_DNA"/>
</dbReference>
<dbReference type="PANTHER" id="PTHR43446:SF1">
    <property type="entry name" value="BAND 7 DOMAIN-CONTAINING PROTEIN"/>
    <property type="match status" value="1"/>
</dbReference>
<protein>
    <recommendedName>
        <fullName evidence="2">Band 7 domain-containing protein</fullName>
    </recommendedName>
</protein>
<sequence length="314" mass="34995">MSGSETHGVRDAHAQRVQTEESPLLSQRNGLTSYMSAPQDTAPRAPPSAVMDNITNSPGRSTVNSNGEREDNVIFLSTPLDFFFPCNSCFIVPEKRSVVELFFGNYHGTISEPGFYCRSQIGMELRWLNTDLVTYDMKHTKVIDARGNPVIISGIVTYHIENGRRAAIDVSNPHNFVRDQAPAVLKRIVSKYPYESDSYEVASLRTETAEISNQMRDELQTRCAVAGVRILSFNINELSYAPEIAQAMLKRQQAEALISARRAIVQGAKQIALDTVKEMGEETQMPLEKKVDLLSNLLIILVSEKEVMPTLQVS</sequence>
<organism evidence="3 4">
    <name type="scientific">Gracilariopsis chorda</name>
    <dbReference type="NCBI Taxonomy" id="448386"/>
    <lineage>
        <taxon>Eukaryota</taxon>
        <taxon>Rhodophyta</taxon>
        <taxon>Florideophyceae</taxon>
        <taxon>Rhodymeniophycidae</taxon>
        <taxon>Gracilariales</taxon>
        <taxon>Gracilariaceae</taxon>
        <taxon>Gracilariopsis</taxon>
    </lineage>
</organism>
<evidence type="ECO:0000313" key="3">
    <source>
        <dbReference type="EMBL" id="PXF47049.1"/>
    </source>
</evidence>
<proteinExistence type="predicted"/>
<name>A0A2V3IY59_9FLOR</name>
<dbReference type="SMART" id="SM00244">
    <property type="entry name" value="PHB"/>
    <property type="match status" value="1"/>
</dbReference>
<feature type="compositionally biased region" description="Polar residues" evidence="1">
    <location>
        <begin position="16"/>
        <end position="39"/>
    </location>
</feature>
<evidence type="ECO:0000256" key="1">
    <source>
        <dbReference type="SAM" id="MobiDB-lite"/>
    </source>
</evidence>
<dbReference type="Proteomes" id="UP000247409">
    <property type="component" value="Unassembled WGS sequence"/>
</dbReference>
<dbReference type="AlphaFoldDB" id="A0A2V3IY59"/>
<keyword evidence="4" id="KW-1185">Reference proteome</keyword>
<dbReference type="Pfam" id="PF01145">
    <property type="entry name" value="Band_7"/>
    <property type="match status" value="1"/>
</dbReference>
<reference evidence="3 4" key="1">
    <citation type="journal article" date="2018" name="Mol. Biol. Evol.">
        <title>Analysis of the draft genome of the red seaweed Gracilariopsis chorda provides insights into genome size evolution in Rhodophyta.</title>
        <authorList>
            <person name="Lee J."/>
            <person name="Yang E.C."/>
            <person name="Graf L."/>
            <person name="Yang J.H."/>
            <person name="Qiu H."/>
            <person name="Zel Zion U."/>
            <person name="Chan C.X."/>
            <person name="Stephens T.G."/>
            <person name="Weber A.P.M."/>
            <person name="Boo G.H."/>
            <person name="Boo S.M."/>
            <person name="Kim K.M."/>
            <person name="Shin Y."/>
            <person name="Jung M."/>
            <person name="Lee S.J."/>
            <person name="Yim H.S."/>
            <person name="Lee J.H."/>
            <person name="Bhattacharya D."/>
            <person name="Yoon H.S."/>
        </authorList>
    </citation>
    <scope>NUCLEOTIDE SEQUENCE [LARGE SCALE GENOMIC DNA]</scope>
    <source>
        <strain evidence="3 4">SKKU-2015</strain>
        <tissue evidence="3">Whole body</tissue>
    </source>
</reference>
<dbReference type="InterPro" id="IPR036013">
    <property type="entry name" value="Band_7/SPFH_dom_sf"/>
</dbReference>
<gene>
    <name evidence="3" type="ORF">BWQ96_03126</name>
</gene>
<dbReference type="Gene3D" id="3.30.479.30">
    <property type="entry name" value="Band 7 domain"/>
    <property type="match status" value="1"/>
</dbReference>
<dbReference type="InterPro" id="IPR001107">
    <property type="entry name" value="Band_7"/>
</dbReference>
<dbReference type="STRING" id="448386.A0A2V3IY59"/>
<feature type="region of interest" description="Disordered" evidence="1">
    <location>
        <begin position="1"/>
        <end position="67"/>
    </location>
</feature>
<evidence type="ECO:0000313" key="4">
    <source>
        <dbReference type="Proteomes" id="UP000247409"/>
    </source>
</evidence>
<accession>A0A2V3IY59</accession>
<feature type="compositionally biased region" description="Polar residues" evidence="1">
    <location>
        <begin position="53"/>
        <end position="66"/>
    </location>
</feature>
<comment type="caution">
    <text evidence="3">The sequence shown here is derived from an EMBL/GenBank/DDBJ whole genome shotgun (WGS) entry which is preliminary data.</text>
</comment>
<feature type="domain" description="Band 7" evidence="2">
    <location>
        <begin position="87"/>
        <end position="252"/>
    </location>
</feature>
<dbReference type="SUPFAM" id="SSF117892">
    <property type="entry name" value="Band 7/SPFH domain"/>
    <property type="match status" value="1"/>
</dbReference>
<dbReference type="PANTHER" id="PTHR43446">
    <property type="entry name" value="MEMBRANE PROTEIN-RELATED"/>
    <property type="match status" value="1"/>
</dbReference>
<evidence type="ECO:0000259" key="2">
    <source>
        <dbReference type="SMART" id="SM00244"/>
    </source>
</evidence>